<feature type="transmembrane region" description="Helical" evidence="1">
    <location>
        <begin position="55"/>
        <end position="73"/>
    </location>
</feature>
<dbReference type="PROSITE" id="PS51257">
    <property type="entry name" value="PROKAR_LIPOPROTEIN"/>
    <property type="match status" value="1"/>
</dbReference>
<reference evidence="2 3" key="1">
    <citation type="submission" date="2016-09" db="EMBL/GenBank/DDBJ databases">
        <authorList>
            <person name="Capua I."/>
            <person name="De Benedictis P."/>
            <person name="Joannis T."/>
            <person name="Lombin L.H."/>
            <person name="Cattoli G."/>
        </authorList>
    </citation>
    <scope>NUCLEOTIDE SEQUENCE [LARGE SCALE GENOMIC DNA]</scope>
    <source>
        <strain evidence="2 3">IMI 309357</strain>
    </source>
</reference>
<dbReference type="EMBL" id="MJBS01000010">
    <property type="protein sequence ID" value="OHF02796.1"/>
    <property type="molecule type" value="Genomic_DNA"/>
</dbReference>
<sequence>MLKIGASQVTLALAVALLAACLVPYHGYIFSSGIGYVLYQVRPGVLPVFADTWLFVVQTSVSTRCLVIIPFLFH</sequence>
<keyword evidence="3" id="KW-1185">Reference proteome</keyword>
<keyword evidence="1" id="KW-0812">Transmembrane</keyword>
<dbReference type="AlphaFoldDB" id="A0A1G4BNC9"/>
<gene>
    <name evidence="2" type="ORF">CORC01_01897</name>
</gene>
<proteinExistence type="predicted"/>
<comment type="caution">
    <text evidence="2">The sequence shown here is derived from an EMBL/GenBank/DDBJ whole genome shotgun (WGS) entry which is preliminary data.</text>
</comment>
<dbReference type="GeneID" id="34555060"/>
<organism evidence="2 3">
    <name type="scientific">Colletotrichum orchidophilum</name>
    <dbReference type="NCBI Taxonomy" id="1209926"/>
    <lineage>
        <taxon>Eukaryota</taxon>
        <taxon>Fungi</taxon>
        <taxon>Dikarya</taxon>
        <taxon>Ascomycota</taxon>
        <taxon>Pezizomycotina</taxon>
        <taxon>Sordariomycetes</taxon>
        <taxon>Hypocreomycetidae</taxon>
        <taxon>Glomerellales</taxon>
        <taxon>Glomerellaceae</taxon>
        <taxon>Colletotrichum</taxon>
    </lineage>
</organism>
<keyword evidence="1" id="KW-1133">Transmembrane helix</keyword>
<protein>
    <submittedName>
        <fullName evidence="2">Uncharacterized protein</fullName>
    </submittedName>
</protein>
<evidence type="ECO:0000313" key="2">
    <source>
        <dbReference type="EMBL" id="OHF02796.1"/>
    </source>
</evidence>
<name>A0A1G4BNC9_9PEZI</name>
<dbReference type="RefSeq" id="XP_022479934.1">
    <property type="nucleotide sequence ID" value="XM_022613550.1"/>
</dbReference>
<keyword evidence="1" id="KW-0472">Membrane</keyword>
<accession>A0A1G4BNC9</accession>
<evidence type="ECO:0000313" key="3">
    <source>
        <dbReference type="Proteomes" id="UP000176998"/>
    </source>
</evidence>
<dbReference type="Proteomes" id="UP000176998">
    <property type="component" value="Unassembled WGS sequence"/>
</dbReference>
<evidence type="ECO:0000256" key="1">
    <source>
        <dbReference type="SAM" id="Phobius"/>
    </source>
</evidence>